<proteinExistence type="predicted"/>
<evidence type="ECO:0000313" key="2">
    <source>
        <dbReference type="Proteomes" id="UP000031532"/>
    </source>
</evidence>
<dbReference type="AlphaFoldDB" id="A0A9X5E8R7"/>
<keyword evidence="2" id="KW-1185">Reference proteome</keyword>
<dbReference type="OrthoDB" id="511993at2"/>
<reference evidence="1 2" key="1">
    <citation type="journal article" date="2015" name="Genome Announc.">
        <title>Draft Genome Sequence of the Terrestrial Cyanobacterium Scytonema millei VB511283, Isolated from Eastern India.</title>
        <authorList>
            <person name="Sen D."/>
            <person name="Chandrababunaidu M.M."/>
            <person name="Singh D."/>
            <person name="Sanghi N."/>
            <person name="Ghorai A."/>
            <person name="Mishra G.P."/>
            <person name="Madduluri M."/>
            <person name="Adhikary S.P."/>
            <person name="Tripathy S."/>
        </authorList>
    </citation>
    <scope>NUCLEOTIDE SEQUENCE [LARGE SCALE GENOMIC DNA]</scope>
    <source>
        <strain evidence="1 2">VB511283</strain>
    </source>
</reference>
<organism evidence="1 2">
    <name type="scientific">Scytonema millei VB511283</name>
    <dbReference type="NCBI Taxonomy" id="1245923"/>
    <lineage>
        <taxon>Bacteria</taxon>
        <taxon>Bacillati</taxon>
        <taxon>Cyanobacteriota</taxon>
        <taxon>Cyanophyceae</taxon>
        <taxon>Nostocales</taxon>
        <taxon>Scytonemataceae</taxon>
        <taxon>Scytonema</taxon>
    </lineage>
</organism>
<comment type="caution">
    <text evidence="1">The sequence shown here is derived from an EMBL/GenBank/DDBJ whole genome shotgun (WGS) entry which is preliminary data.</text>
</comment>
<dbReference type="RefSeq" id="WP_039713979.1">
    <property type="nucleotide sequence ID" value="NZ_JTJC03000006.1"/>
</dbReference>
<dbReference type="EMBL" id="JTJC03000006">
    <property type="protein sequence ID" value="NHC37013.1"/>
    <property type="molecule type" value="Genomic_DNA"/>
</dbReference>
<sequence>MEKWQKDFLELIETAVDEVERLFLGVTTTVETLFELSGEFSEHLHNTIVTEVEQYLADLNDDVDLDSYWHLDDLMDDAEISFPYSVEPTPQQHPACMGCQHYHGQVYGGNLMVCAMHPYGWDDSNCPDWEAEEFEF</sequence>
<protein>
    <submittedName>
        <fullName evidence="1">Uncharacterized protein</fullName>
    </submittedName>
</protein>
<gene>
    <name evidence="1" type="ORF">QH73_0020645</name>
</gene>
<accession>A0A9X5E8R7</accession>
<evidence type="ECO:0000313" key="1">
    <source>
        <dbReference type="EMBL" id="NHC37013.1"/>
    </source>
</evidence>
<dbReference type="Proteomes" id="UP000031532">
    <property type="component" value="Unassembled WGS sequence"/>
</dbReference>
<name>A0A9X5E8R7_9CYAN</name>